<dbReference type="InterPro" id="IPR043130">
    <property type="entry name" value="CDP-OH_PTrfase_TM_dom"/>
</dbReference>
<dbReference type="EC" id="2.7.8.5" evidence="5 17"/>
<evidence type="ECO:0000256" key="15">
    <source>
        <dbReference type="ARBA" id="ARBA00023264"/>
    </source>
</evidence>
<name>A0A7V6DNP4_9BACT</name>
<reference evidence="20" key="1">
    <citation type="journal article" date="2020" name="mSystems">
        <title>Genome- and Community-Level Interaction Insights into Carbon Utilization and Element Cycling Functions of Hydrothermarchaeota in Hydrothermal Sediment.</title>
        <authorList>
            <person name="Zhou Z."/>
            <person name="Liu Y."/>
            <person name="Xu W."/>
            <person name="Pan J."/>
            <person name="Luo Z.H."/>
            <person name="Li M."/>
        </authorList>
    </citation>
    <scope>NUCLEOTIDE SEQUENCE [LARGE SCALE GENOMIC DNA]</scope>
    <source>
        <strain evidence="20">SpSt-767</strain>
    </source>
</reference>
<keyword evidence="15" id="KW-1208">Phospholipid metabolism</keyword>
<evidence type="ECO:0000256" key="4">
    <source>
        <dbReference type="ARBA" id="ARBA00010441"/>
    </source>
</evidence>
<evidence type="ECO:0000256" key="3">
    <source>
        <dbReference type="ARBA" id="ARBA00005042"/>
    </source>
</evidence>
<dbReference type="FunFam" id="1.20.120.1760:FF:000004">
    <property type="entry name" value="CDP-diacylglycerol--glycerol-3-phosphate 3-phosphatidyltransferase"/>
    <property type="match status" value="1"/>
</dbReference>
<keyword evidence="11 19" id="KW-1133">Transmembrane helix</keyword>
<keyword evidence="12" id="KW-0443">Lipid metabolism</keyword>
<evidence type="ECO:0000256" key="19">
    <source>
        <dbReference type="SAM" id="Phobius"/>
    </source>
</evidence>
<evidence type="ECO:0000256" key="9">
    <source>
        <dbReference type="ARBA" id="ARBA00022679"/>
    </source>
</evidence>
<proteinExistence type="inferred from homology"/>
<keyword evidence="10 19" id="KW-0812">Transmembrane</keyword>
<keyword evidence="9 18" id="KW-0808">Transferase</keyword>
<dbReference type="InterPro" id="IPR000462">
    <property type="entry name" value="CDP-OH_P_trans"/>
</dbReference>
<feature type="transmembrane region" description="Helical" evidence="19">
    <location>
        <begin position="32"/>
        <end position="54"/>
    </location>
</feature>
<dbReference type="PROSITE" id="PS00379">
    <property type="entry name" value="CDP_ALCOHOL_P_TRANSF"/>
    <property type="match status" value="1"/>
</dbReference>
<dbReference type="NCBIfam" id="TIGR00560">
    <property type="entry name" value="pgsA"/>
    <property type="match status" value="1"/>
</dbReference>
<evidence type="ECO:0000256" key="8">
    <source>
        <dbReference type="ARBA" id="ARBA00022516"/>
    </source>
</evidence>
<evidence type="ECO:0000256" key="17">
    <source>
        <dbReference type="NCBIfam" id="TIGR00560"/>
    </source>
</evidence>
<evidence type="ECO:0000256" key="18">
    <source>
        <dbReference type="RuleBase" id="RU003750"/>
    </source>
</evidence>
<evidence type="ECO:0000256" key="11">
    <source>
        <dbReference type="ARBA" id="ARBA00022989"/>
    </source>
</evidence>
<keyword evidence="13 19" id="KW-0472">Membrane</keyword>
<keyword evidence="14" id="KW-0594">Phospholipid biosynthesis</keyword>
<organism evidence="20">
    <name type="scientific">Desulfobacca acetoxidans</name>
    <dbReference type="NCBI Taxonomy" id="60893"/>
    <lineage>
        <taxon>Bacteria</taxon>
        <taxon>Pseudomonadati</taxon>
        <taxon>Thermodesulfobacteriota</taxon>
        <taxon>Desulfobaccia</taxon>
        <taxon>Desulfobaccales</taxon>
        <taxon>Desulfobaccaceae</taxon>
        <taxon>Desulfobacca</taxon>
    </lineage>
</organism>
<evidence type="ECO:0000256" key="14">
    <source>
        <dbReference type="ARBA" id="ARBA00023209"/>
    </source>
</evidence>
<dbReference type="PANTHER" id="PTHR14269">
    <property type="entry name" value="CDP-DIACYLGLYCEROL--GLYCEROL-3-PHOSPHATE 3-PHOSPHATIDYLTRANSFERASE-RELATED"/>
    <property type="match status" value="1"/>
</dbReference>
<dbReference type="PIRSF" id="PIRSF000847">
    <property type="entry name" value="Phos_ph_gly_syn"/>
    <property type="match status" value="1"/>
</dbReference>
<keyword evidence="7" id="KW-1003">Cell membrane</keyword>
<evidence type="ECO:0000256" key="2">
    <source>
        <dbReference type="ARBA" id="ARBA00004651"/>
    </source>
</evidence>
<comment type="caution">
    <text evidence="20">The sequence shown here is derived from an EMBL/GenBank/DDBJ whole genome shotgun (WGS) entry which is preliminary data.</text>
</comment>
<dbReference type="InterPro" id="IPR004570">
    <property type="entry name" value="Phosphatidylglycerol_P_synth"/>
</dbReference>
<evidence type="ECO:0000256" key="16">
    <source>
        <dbReference type="ARBA" id="ARBA00048586"/>
    </source>
</evidence>
<dbReference type="GO" id="GO:0046474">
    <property type="term" value="P:glycerophospholipid biosynthetic process"/>
    <property type="evidence" value="ECO:0007669"/>
    <property type="project" value="TreeGrafter"/>
</dbReference>
<dbReference type="GO" id="GO:0008444">
    <property type="term" value="F:CDP-diacylglycerol-glycerol-3-phosphate 3-phosphatidyltransferase activity"/>
    <property type="evidence" value="ECO:0007669"/>
    <property type="project" value="UniProtKB-UniRule"/>
</dbReference>
<comment type="pathway">
    <text evidence="3">Phospholipid metabolism; phosphatidylglycerol biosynthesis; phosphatidylglycerol from CDP-diacylglycerol: step 1/2.</text>
</comment>
<dbReference type="InterPro" id="IPR050324">
    <property type="entry name" value="CDP-alcohol_PTase-I"/>
</dbReference>
<comment type="subcellular location">
    <subcellularLocation>
        <location evidence="2">Cell membrane</location>
        <topology evidence="2">Multi-pass membrane protein</topology>
    </subcellularLocation>
</comment>
<dbReference type="InterPro" id="IPR048254">
    <property type="entry name" value="CDP_ALCOHOL_P_TRANSF_CS"/>
</dbReference>
<evidence type="ECO:0000256" key="12">
    <source>
        <dbReference type="ARBA" id="ARBA00023098"/>
    </source>
</evidence>
<evidence type="ECO:0000256" key="5">
    <source>
        <dbReference type="ARBA" id="ARBA00013170"/>
    </source>
</evidence>
<dbReference type="EMBL" id="DTGR01000019">
    <property type="protein sequence ID" value="HHS28266.1"/>
    <property type="molecule type" value="Genomic_DNA"/>
</dbReference>
<feature type="transmembrane region" description="Helical" evidence="19">
    <location>
        <begin position="7"/>
        <end position="26"/>
    </location>
</feature>
<evidence type="ECO:0000256" key="7">
    <source>
        <dbReference type="ARBA" id="ARBA00022475"/>
    </source>
</evidence>
<dbReference type="PANTHER" id="PTHR14269:SF62">
    <property type="entry name" value="CDP-DIACYLGLYCEROL--GLYCEROL-3-PHOSPHATE 3-PHOSPHATIDYLTRANSFERASE 1, CHLOROPLASTIC"/>
    <property type="match status" value="1"/>
</dbReference>
<accession>A0A7V6DNP4</accession>
<comment type="catalytic activity">
    <reaction evidence="16">
        <text>a CDP-1,2-diacyl-sn-glycerol + sn-glycerol 3-phosphate = a 1,2-diacyl-sn-glycero-3-phospho-(1'-sn-glycero-3'-phosphate) + CMP + H(+)</text>
        <dbReference type="Rhea" id="RHEA:12593"/>
        <dbReference type="ChEBI" id="CHEBI:15378"/>
        <dbReference type="ChEBI" id="CHEBI:57597"/>
        <dbReference type="ChEBI" id="CHEBI:58332"/>
        <dbReference type="ChEBI" id="CHEBI:60110"/>
        <dbReference type="ChEBI" id="CHEBI:60377"/>
        <dbReference type="EC" id="2.7.8.5"/>
    </reaction>
</comment>
<dbReference type="Pfam" id="PF01066">
    <property type="entry name" value="CDP-OH_P_transf"/>
    <property type="match status" value="1"/>
</dbReference>
<dbReference type="GO" id="GO:0005886">
    <property type="term" value="C:plasma membrane"/>
    <property type="evidence" value="ECO:0007669"/>
    <property type="project" value="UniProtKB-SubCell"/>
</dbReference>
<comment type="similarity">
    <text evidence="4 18">Belongs to the CDP-alcohol phosphatidyltransferase class-I family.</text>
</comment>
<dbReference type="Gene3D" id="1.20.120.1760">
    <property type="match status" value="1"/>
</dbReference>
<evidence type="ECO:0000313" key="20">
    <source>
        <dbReference type="EMBL" id="HHS28266.1"/>
    </source>
</evidence>
<sequence>MTTYKNLPNLLTITRILAVPVVMVFLCFSGPWASFLGALCFAIAGATDILDGFLARRQRSITPFGKFMDPLADKLLVSAALIMLIPLGRVQAWMAFVIIGRELMVTGLRALAAAEGTILAPDRWGKAKTLLQMVAITALILHYPYQALDFQRVGTALLWIAMIVTVTSGVGYFTGFYRQTAGVEKA</sequence>
<protein>
    <recommendedName>
        <fullName evidence="6 17">CDP-diacylglycerol--glycerol-3-phosphate 3-phosphatidyltransferase</fullName>
        <ecNumber evidence="5 17">2.7.8.5</ecNumber>
    </recommendedName>
</protein>
<keyword evidence="8" id="KW-0444">Lipid biosynthesis</keyword>
<feature type="transmembrane region" description="Helical" evidence="19">
    <location>
        <begin position="157"/>
        <end position="177"/>
    </location>
</feature>
<dbReference type="AlphaFoldDB" id="A0A7V6DNP4"/>
<gene>
    <name evidence="20" type="primary">pgsA</name>
    <name evidence="20" type="ORF">ENV52_00990</name>
</gene>
<evidence type="ECO:0000256" key="6">
    <source>
        <dbReference type="ARBA" id="ARBA00014944"/>
    </source>
</evidence>
<evidence type="ECO:0000256" key="13">
    <source>
        <dbReference type="ARBA" id="ARBA00023136"/>
    </source>
</evidence>
<feature type="transmembrane region" description="Helical" evidence="19">
    <location>
        <begin position="75"/>
        <end position="99"/>
    </location>
</feature>
<evidence type="ECO:0000256" key="1">
    <source>
        <dbReference type="ARBA" id="ARBA00003973"/>
    </source>
</evidence>
<comment type="function">
    <text evidence="1">This protein catalyzes the committed step to the synthesis of the acidic phospholipids.</text>
</comment>
<evidence type="ECO:0000256" key="10">
    <source>
        <dbReference type="ARBA" id="ARBA00022692"/>
    </source>
</evidence>